<dbReference type="PANTHER" id="PTHR12805:SF0">
    <property type="entry name" value="DNA_RNA-BINDING PROTEIN KIN17"/>
    <property type="match status" value="1"/>
</dbReference>
<evidence type="ECO:0008006" key="6">
    <source>
        <dbReference type="Google" id="ProtNLM"/>
    </source>
</evidence>
<dbReference type="Pfam" id="PF25095">
    <property type="entry name" value="C2H2-zf_KIN17"/>
    <property type="match status" value="1"/>
</dbReference>
<feature type="non-terminal residue" evidence="4">
    <location>
        <position position="189"/>
    </location>
</feature>
<feature type="domain" description="U1-type" evidence="2">
    <location>
        <begin position="23"/>
        <end position="57"/>
    </location>
</feature>
<dbReference type="Pfam" id="PF10357">
    <property type="entry name" value="WH_KIN17"/>
    <property type="match status" value="1"/>
</dbReference>
<dbReference type="EMBL" id="KV453865">
    <property type="protein sequence ID" value="ODV83333.1"/>
    <property type="molecule type" value="Genomic_DNA"/>
</dbReference>
<evidence type="ECO:0000259" key="2">
    <source>
        <dbReference type="SMART" id="SM00451"/>
    </source>
</evidence>
<dbReference type="InterPro" id="IPR036236">
    <property type="entry name" value="Znf_C2H2_sf"/>
</dbReference>
<proteinExistence type="predicted"/>
<evidence type="ECO:0000259" key="3">
    <source>
        <dbReference type="SMART" id="SM01253"/>
    </source>
</evidence>
<evidence type="ECO:0000313" key="5">
    <source>
        <dbReference type="Proteomes" id="UP000094801"/>
    </source>
</evidence>
<keyword evidence="1" id="KW-0862">Zinc</keyword>
<dbReference type="InterPro" id="IPR038254">
    <property type="entry name" value="KIN17_WH-like_sf"/>
</dbReference>
<dbReference type="GO" id="GO:0005634">
    <property type="term" value="C:nucleus"/>
    <property type="evidence" value="ECO:0007669"/>
    <property type="project" value="TreeGrafter"/>
</dbReference>
<dbReference type="SMART" id="SM01253">
    <property type="entry name" value="Kin17_mid"/>
    <property type="match status" value="1"/>
</dbReference>
<name>A0A1E4SV06_9ASCO</name>
<reference evidence="5" key="1">
    <citation type="submission" date="2016-04" db="EMBL/GenBank/DDBJ databases">
        <title>Comparative genomics of biotechnologically important yeasts.</title>
        <authorList>
            <consortium name="DOE Joint Genome Institute"/>
            <person name="Riley R."/>
            <person name="Haridas S."/>
            <person name="Wolfe K.H."/>
            <person name="Lopes M.R."/>
            <person name="Hittinger C.T."/>
            <person name="Goker M."/>
            <person name="Salamov A."/>
            <person name="Wisecaver J."/>
            <person name="Long T.M."/>
            <person name="Aerts A.L."/>
            <person name="Barry K."/>
            <person name="Choi C."/>
            <person name="Clum A."/>
            <person name="Coughlan A.Y."/>
            <person name="Deshpande S."/>
            <person name="Douglass A.P."/>
            <person name="Hanson S.J."/>
            <person name="Klenk H.-P."/>
            <person name="Labutti K."/>
            <person name="Lapidus A."/>
            <person name="Lindquist E."/>
            <person name="Lipzen A."/>
            <person name="Meier-Kolthoff J.P."/>
            <person name="Ohm R.A."/>
            <person name="Otillar R.P."/>
            <person name="Pangilinan J."/>
            <person name="Peng Y."/>
            <person name="Rokas A."/>
            <person name="Rosa C.A."/>
            <person name="Scheuner C."/>
            <person name="Sibirny A.A."/>
            <person name="Slot J.C."/>
            <person name="Stielow J.B."/>
            <person name="Sun H."/>
            <person name="Kurtzman C.P."/>
            <person name="Blackwell M."/>
            <person name="Grigoriev I.V."/>
            <person name="Jeffries T.W."/>
        </authorList>
    </citation>
    <scope>NUCLEOTIDE SEQUENCE [LARGE SCALE GENOMIC DNA]</scope>
    <source>
        <strain evidence="5">NRRL YB-2248</strain>
    </source>
</reference>
<dbReference type="SUPFAM" id="SSF57667">
    <property type="entry name" value="beta-beta-alpha zinc fingers"/>
    <property type="match status" value="1"/>
</dbReference>
<gene>
    <name evidence="4" type="ORF">CANARDRAFT_190771</name>
</gene>
<keyword evidence="1" id="KW-0479">Metal-binding</keyword>
<protein>
    <recommendedName>
        <fullName evidence="6">C2H2-type domain-containing protein</fullName>
    </recommendedName>
</protein>
<dbReference type="InterPro" id="IPR003604">
    <property type="entry name" value="Matrin/U1-like-C_Znf_C2H2"/>
</dbReference>
<evidence type="ECO:0000256" key="1">
    <source>
        <dbReference type="ARBA" id="ARBA00022771"/>
    </source>
</evidence>
<dbReference type="InterPro" id="IPR037321">
    <property type="entry name" value="KIN17-like"/>
</dbReference>
<dbReference type="OrthoDB" id="10266249at2759"/>
<dbReference type="GO" id="GO:0003690">
    <property type="term" value="F:double-stranded DNA binding"/>
    <property type="evidence" value="ECO:0007669"/>
    <property type="project" value="TreeGrafter"/>
</dbReference>
<dbReference type="PANTHER" id="PTHR12805">
    <property type="entry name" value="KIN17 KIN, ANTIGENIC DETERMINANT OF RECA PROTEIN HOMOLOG"/>
    <property type="match status" value="1"/>
</dbReference>
<keyword evidence="5" id="KW-1185">Reference proteome</keyword>
<dbReference type="AlphaFoldDB" id="A0A1E4SV06"/>
<dbReference type="GO" id="GO:0006974">
    <property type="term" value="P:DNA damage response"/>
    <property type="evidence" value="ECO:0007669"/>
    <property type="project" value="TreeGrafter"/>
</dbReference>
<dbReference type="GO" id="GO:0006260">
    <property type="term" value="P:DNA replication"/>
    <property type="evidence" value="ECO:0007669"/>
    <property type="project" value="TreeGrafter"/>
</dbReference>
<dbReference type="InterPro" id="IPR019447">
    <property type="entry name" value="DNA/RNA-bd_Kin17_WH-like_dom"/>
</dbReference>
<dbReference type="Gene3D" id="1.10.10.2030">
    <property type="entry name" value="DNA/RNA-binding protein Kin17, conserved domain"/>
    <property type="match status" value="1"/>
</dbReference>
<dbReference type="SMART" id="SM00451">
    <property type="entry name" value="ZnF_U1"/>
    <property type="match status" value="1"/>
</dbReference>
<keyword evidence="1" id="KW-0863">Zinc-finger</keyword>
<dbReference type="InterPro" id="IPR056767">
    <property type="entry name" value="C2H2-Znf_KIN17"/>
</dbReference>
<accession>A0A1E4SV06</accession>
<dbReference type="STRING" id="983967.A0A1E4SV06"/>
<dbReference type="GO" id="GO:0008270">
    <property type="term" value="F:zinc ion binding"/>
    <property type="evidence" value="ECO:0007669"/>
    <property type="project" value="UniProtKB-KW"/>
</dbReference>
<dbReference type="Proteomes" id="UP000094801">
    <property type="component" value="Unassembled WGS sequence"/>
</dbReference>
<organism evidence="4 5">
    <name type="scientific">[Candida] arabinofermentans NRRL YB-2248</name>
    <dbReference type="NCBI Taxonomy" id="983967"/>
    <lineage>
        <taxon>Eukaryota</taxon>
        <taxon>Fungi</taxon>
        <taxon>Dikarya</taxon>
        <taxon>Ascomycota</taxon>
        <taxon>Saccharomycotina</taxon>
        <taxon>Pichiomycetes</taxon>
        <taxon>Pichiales</taxon>
        <taxon>Pichiaceae</taxon>
        <taxon>Ogataea</taxon>
        <taxon>Ogataea/Candida clade</taxon>
    </lineage>
</organism>
<feature type="domain" description="DNA/RNA-binding protein Kin17 WH-like" evidence="3">
    <location>
        <begin position="56"/>
        <end position="187"/>
    </location>
</feature>
<sequence length="189" mass="21889">MGKAEFGTAKYLNNQLKKRGLQKTKFYCQICEKQCMDDNGFKCHIQSPSHLKNLSNKLSNSNNNSKQMIEGYSEKFLIDFLKLLRINHGEKSIGCNKFYQEYIQDKDHIHLNSTKWKSLTSLAMHLQQSGLCSVEVNEELDDSDVEKYTIAYIDKSPESQLRKQQTKERKIKSDSETSLKLLQEQIARG</sequence>
<evidence type="ECO:0000313" key="4">
    <source>
        <dbReference type="EMBL" id="ODV83333.1"/>
    </source>
</evidence>